<evidence type="ECO:0000313" key="2">
    <source>
        <dbReference type="EMBL" id="KAE9290309.1"/>
    </source>
</evidence>
<gene>
    <name evidence="2" type="ORF">PF001_g19656</name>
</gene>
<keyword evidence="1" id="KW-0732">Signal</keyword>
<dbReference type="AlphaFoldDB" id="A0A6A4CFJ4"/>
<dbReference type="Proteomes" id="UP000437068">
    <property type="component" value="Unassembled WGS sequence"/>
</dbReference>
<comment type="caution">
    <text evidence="2">The sequence shown here is derived from an EMBL/GenBank/DDBJ whole genome shotgun (WGS) entry which is preliminary data.</text>
</comment>
<protein>
    <recommendedName>
        <fullName evidence="4">Secreted protein</fullName>
    </recommendedName>
</protein>
<reference evidence="2 3" key="1">
    <citation type="submission" date="2018-08" db="EMBL/GenBank/DDBJ databases">
        <title>Genomic investigation of the strawberry pathogen Phytophthora fragariae indicates pathogenicity is determined by transcriptional variation in three key races.</title>
        <authorList>
            <person name="Adams T.M."/>
            <person name="Armitage A.D."/>
            <person name="Sobczyk M.K."/>
            <person name="Bates H.J."/>
            <person name="Dunwell J.M."/>
            <person name="Nellist C.F."/>
            <person name="Harrison R.J."/>
        </authorList>
    </citation>
    <scope>NUCLEOTIDE SEQUENCE [LARGE SCALE GENOMIC DNA]</scope>
    <source>
        <strain evidence="2 3">A4</strain>
    </source>
</reference>
<evidence type="ECO:0000256" key="1">
    <source>
        <dbReference type="SAM" id="SignalP"/>
    </source>
</evidence>
<evidence type="ECO:0000313" key="3">
    <source>
        <dbReference type="Proteomes" id="UP000437068"/>
    </source>
</evidence>
<name>A0A6A4CFJ4_9STRA</name>
<feature type="signal peptide" evidence="1">
    <location>
        <begin position="1"/>
        <end position="15"/>
    </location>
</feature>
<evidence type="ECO:0008006" key="4">
    <source>
        <dbReference type="Google" id="ProtNLM"/>
    </source>
</evidence>
<dbReference type="EMBL" id="QXGE01001618">
    <property type="protein sequence ID" value="KAE9290309.1"/>
    <property type="molecule type" value="Genomic_DNA"/>
</dbReference>
<organism evidence="2 3">
    <name type="scientific">Phytophthora fragariae</name>
    <dbReference type="NCBI Taxonomy" id="53985"/>
    <lineage>
        <taxon>Eukaryota</taxon>
        <taxon>Sar</taxon>
        <taxon>Stramenopiles</taxon>
        <taxon>Oomycota</taxon>
        <taxon>Peronosporomycetes</taxon>
        <taxon>Peronosporales</taxon>
        <taxon>Peronosporaceae</taxon>
        <taxon>Phytophthora</taxon>
    </lineage>
</organism>
<feature type="chain" id="PRO_5025440288" description="Secreted protein" evidence="1">
    <location>
        <begin position="16"/>
        <end position="118"/>
    </location>
</feature>
<accession>A0A6A4CFJ4</accession>
<proteinExistence type="predicted"/>
<sequence length="118" mass="12433">MASAAVLAGFSTVLAQAVAAAIVATAPPFSSAPNGVLTGARLLLASCACVDSWAASWDAFAPVLGSCRRLGRREERHARTWRSSILRPVCCCNSERTSNNGPLGLGVSVTWSRSSWRR</sequence>